<evidence type="ECO:0000256" key="6">
    <source>
        <dbReference type="ARBA" id="ARBA00023157"/>
    </source>
</evidence>
<feature type="transmembrane region" description="Helical" evidence="11">
    <location>
        <begin position="94"/>
        <end position="115"/>
    </location>
</feature>
<dbReference type="GO" id="GO:0005886">
    <property type="term" value="C:plasma membrane"/>
    <property type="evidence" value="ECO:0007669"/>
    <property type="project" value="TreeGrafter"/>
</dbReference>
<dbReference type="GO" id="GO:0004982">
    <property type="term" value="F:N-formyl peptide receptor activity"/>
    <property type="evidence" value="ECO:0007669"/>
    <property type="project" value="TreeGrafter"/>
</dbReference>
<dbReference type="PROSITE" id="PS00237">
    <property type="entry name" value="G_PROTEIN_RECEP_F1_1"/>
    <property type="match status" value="1"/>
</dbReference>
<feature type="non-terminal residue" evidence="13">
    <location>
        <position position="313"/>
    </location>
</feature>
<keyword evidence="4 10" id="KW-0297">G-protein coupled receptor</keyword>
<reference evidence="13" key="1">
    <citation type="thesis" date="2020" institute="ProQuest LLC" country="789 East Eisenhower Parkway, Ann Arbor, MI, USA">
        <title>Comparative Genomics and Chromosome Evolution.</title>
        <authorList>
            <person name="Mudd A.B."/>
        </authorList>
    </citation>
    <scope>NUCLEOTIDE SEQUENCE</scope>
    <source>
        <strain evidence="13">Female2</strain>
        <tissue evidence="13">Blood</tissue>
    </source>
</reference>
<feature type="transmembrane region" description="Helical" evidence="11">
    <location>
        <begin position="15"/>
        <end position="43"/>
    </location>
</feature>
<evidence type="ECO:0000256" key="10">
    <source>
        <dbReference type="RuleBase" id="RU000688"/>
    </source>
</evidence>
<dbReference type="FunFam" id="1.20.1070.10:FF:000034">
    <property type="entry name" value="G-protein coupled receptor 1"/>
    <property type="match status" value="1"/>
</dbReference>
<feature type="transmembrane region" description="Helical" evidence="11">
    <location>
        <begin position="228"/>
        <end position="246"/>
    </location>
</feature>
<dbReference type="InterPro" id="IPR000826">
    <property type="entry name" value="Formyl_rcpt-rel"/>
</dbReference>
<dbReference type="PRINTS" id="PR00526">
    <property type="entry name" value="FMETLEUPHER"/>
</dbReference>
<dbReference type="GO" id="GO:0007204">
    <property type="term" value="P:positive regulation of cytosolic calcium ion concentration"/>
    <property type="evidence" value="ECO:0007669"/>
    <property type="project" value="TreeGrafter"/>
</dbReference>
<dbReference type="PANTHER" id="PTHR24225:SF75">
    <property type="entry name" value="N-FORMYL PEPTIDE RECEPTOR 2"/>
    <property type="match status" value="1"/>
</dbReference>
<keyword evidence="14" id="KW-1185">Reference proteome</keyword>
<keyword evidence="6" id="KW-1015">Disulfide bond</keyword>
<comment type="similarity">
    <text evidence="9">Belongs to the chemokine-like receptor (CMKLR) family.</text>
</comment>
<feature type="transmembrane region" description="Helical" evidence="11">
    <location>
        <begin position="266"/>
        <end position="289"/>
    </location>
</feature>
<keyword evidence="8 10" id="KW-0807">Transducer</keyword>
<dbReference type="GO" id="GO:0006954">
    <property type="term" value="P:inflammatory response"/>
    <property type="evidence" value="ECO:0007669"/>
    <property type="project" value="TreeGrafter"/>
</dbReference>
<dbReference type="PANTHER" id="PTHR24225">
    <property type="entry name" value="CHEMOTACTIC RECEPTOR"/>
    <property type="match status" value="1"/>
</dbReference>
<proteinExistence type="inferred from homology"/>
<dbReference type="AlphaFoldDB" id="A0A8T2IRW9"/>
<dbReference type="Pfam" id="PF00001">
    <property type="entry name" value="7tm_1"/>
    <property type="match status" value="1"/>
</dbReference>
<dbReference type="PROSITE" id="PS50262">
    <property type="entry name" value="G_PROTEIN_RECEP_F1_2"/>
    <property type="match status" value="1"/>
</dbReference>
<evidence type="ECO:0000256" key="8">
    <source>
        <dbReference type="ARBA" id="ARBA00023224"/>
    </source>
</evidence>
<feature type="transmembrane region" description="Helical" evidence="11">
    <location>
        <begin position="55"/>
        <end position="74"/>
    </location>
</feature>
<evidence type="ECO:0000256" key="9">
    <source>
        <dbReference type="ARBA" id="ARBA00025736"/>
    </source>
</evidence>
<comment type="subcellular location">
    <subcellularLocation>
        <location evidence="1">Membrane</location>
        <topology evidence="1">Multi-pass membrane protein</topology>
    </subcellularLocation>
</comment>
<name>A0A8T2IRW9_9PIPI</name>
<comment type="similarity">
    <text evidence="10">Belongs to the G-protein coupled receptor 1 family.</text>
</comment>
<dbReference type="PRINTS" id="PR00237">
    <property type="entry name" value="GPCRRHODOPSN"/>
</dbReference>
<dbReference type="GO" id="GO:0007200">
    <property type="term" value="P:phospholipase C-activating G protein-coupled receptor signaling pathway"/>
    <property type="evidence" value="ECO:0007669"/>
    <property type="project" value="TreeGrafter"/>
</dbReference>
<gene>
    <name evidence="13" type="ORF">GDO86_012229</name>
</gene>
<organism evidence="13 14">
    <name type="scientific">Hymenochirus boettgeri</name>
    <name type="common">Congo dwarf clawed frog</name>
    <dbReference type="NCBI Taxonomy" id="247094"/>
    <lineage>
        <taxon>Eukaryota</taxon>
        <taxon>Metazoa</taxon>
        <taxon>Chordata</taxon>
        <taxon>Craniata</taxon>
        <taxon>Vertebrata</taxon>
        <taxon>Euteleostomi</taxon>
        <taxon>Amphibia</taxon>
        <taxon>Batrachia</taxon>
        <taxon>Anura</taxon>
        <taxon>Pipoidea</taxon>
        <taxon>Pipidae</taxon>
        <taxon>Pipinae</taxon>
        <taxon>Hymenochirus</taxon>
    </lineage>
</organism>
<evidence type="ECO:0000256" key="5">
    <source>
        <dbReference type="ARBA" id="ARBA00023136"/>
    </source>
</evidence>
<keyword evidence="3 11" id="KW-1133">Transmembrane helix</keyword>
<dbReference type="SUPFAM" id="SSF81321">
    <property type="entry name" value="Family A G protein-coupled receptor-like"/>
    <property type="match status" value="1"/>
</dbReference>
<evidence type="ECO:0000256" key="2">
    <source>
        <dbReference type="ARBA" id="ARBA00022692"/>
    </source>
</evidence>
<evidence type="ECO:0000256" key="11">
    <source>
        <dbReference type="SAM" id="Phobius"/>
    </source>
</evidence>
<evidence type="ECO:0000256" key="3">
    <source>
        <dbReference type="ARBA" id="ARBA00022989"/>
    </source>
</evidence>
<protein>
    <recommendedName>
        <fullName evidence="12">G-protein coupled receptors family 1 profile domain-containing protein</fullName>
    </recommendedName>
</protein>
<evidence type="ECO:0000256" key="4">
    <source>
        <dbReference type="ARBA" id="ARBA00023040"/>
    </source>
</evidence>
<dbReference type="GO" id="GO:0004875">
    <property type="term" value="F:complement receptor activity"/>
    <property type="evidence" value="ECO:0007669"/>
    <property type="project" value="TreeGrafter"/>
</dbReference>
<evidence type="ECO:0000313" key="13">
    <source>
        <dbReference type="EMBL" id="KAG8433784.1"/>
    </source>
</evidence>
<dbReference type="EMBL" id="JAACNH010000008">
    <property type="protein sequence ID" value="KAG8433784.1"/>
    <property type="molecule type" value="Genomic_DNA"/>
</dbReference>
<keyword evidence="2 10" id="KW-0812">Transmembrane</keyword>
<accession>A0A8T2IRW9</accession>
<comment type="caution">
    <text evidence="13">The sequence shown here is derived from an EMBL/GenBank/DDBJ whole genome shotgun (WGS) entry which is preliminary data.</text>
</comment>
<keyword evidence="5 11" id="KW-0472">Membrane</keyword>
<evidence type="ECO:0000259" key="12">
    <source>
        <dbReference type="PROSITE" id="PS50262"/>
    </source>
</evidence>
<dbReference type="SMART" id="SM01381">
    <property type="entry name" value="7TM_GPCR_Srsx"/>
    <property type="match status" value="1"/>
</dbReference>
<feature type="transmembrane region" description="Helical" evidence="11">
    <location>
        <begin position="135"/>
        <end position="158"/>
    </location>
</feature>
<evidence type="ECO:0000313" key="14">
    <source>
        <dbReference type="Proteomes" id="UP000812440"/>
    </source>
</evidence>
<feature type="transmembrane region" description="Helical" evidence="11">
    <location>
        <begin position="194"/>
        <end position="216"/>
    </location>
</feature>
<evidence type="ECO:0000256" key="1">
    <source>
        <dbReference type="ARBA" id="ARBA00004141"/>
    </source>
</evidence>
<keyword evidence="7 10" id="KW-0675">Receptor</keyword>
<dbReference type="InterPro" id="IPR000276">
    <property type="entry name" value="GPCR_Rhodpsn"/>
</dbReference>
<dbReference type="InterPro" id="IPR017452">
    <property type="entry name" value="GPCR_Rhodpsn_7TM"/>
</dbReference>
<feature type="domain" description="G-protein coupled receptors family 1 profile" evidence="12">
    <location>
        <begin position="37"/>
        <end position="286"/>
    </location>
</feature>
<sequence>MEDINEEEDYIDDNIFHVIQVICILCYSITFILGIAGNGLVIWIAGFRMKKMVNIIWFLNLAVADFTFNIFFPLQITELAMEGHWPFGQIMCKVIFTVLHLNMYVSTFFLMVISIDRCTSVLCPVWSKNRRTSKLAIIISVVIWLTCLVLSSPFFAFYDIKQDDYENRFYCYPIYAYEEDIHRHRYKVMLLVKFVVMFLIPFTFILFCYLLILIRVRRRQHILGSERTFRVVVTIVLCFFICWFPFHFLPLLEFMNVPMSANMEFVVLNISCCLAFFNSCLNPIVYVFIGRDFKKRLIRSLPSFLENTFRERC</sequence>
<dbReference type="Proteomes" id="UP000812440">
    <property type="component" value="Chromosome 7"/>
</dbReference>
<evidence type="ECO:0000256" key="7">
    <source>
        <dbReference type="ARBA" id="ARBA00023170"/>
    </source>
</evidence>
<dbReference type="Gene3D" id="1.20.1070.10">
    <property type="entry name" value="Rhodopsin 7-helix transmembrane proteins"/>
    <property type="match status" value="1"/>
</dbReference>
<dbReference type="OrthoDB" id="6088892at2759"/>